<proteinExistence type="predicted"/>
<keyword evidence="3" id="KW-1185">Reference proteome</keyword>
<feature type="compositionally biased region" description="Basic residues" evidence="1">
    <location>
        <begin position="1"/>
        <end position="14"/>
    </location>
</feature>
<feature type="compositionally biased region" description="Polar residues" evidence="1">
    <location>
        <begin position="44"/>
        <end position="58"/>
    </location>
</feature>
<feature type="region of interest" description="Disordered" evidence="1">
    <location>
        <begin position="39"/>
        <end position="58"/>
    </location>
</feature>
<dbReference type="EMBL" id="JBHRVV010000001">
    <property type="protein sequence ID" value="MFC3457287.1"/>
    <property type="molecule type" value="Genomic_DNA"/>
</dbReference>
<reference evidence="3" key="1">
    <citation type="journal article" date="2019" name="Int. J. Syst. Evol. Microbiol.">
        <title>The Global Catalogue of Microorganisms (GCM) 10K type strain sequencing project: providing services to taxonomists for standard genome sequencing and annotation.</title>
        <authorList>
            <consortium name="The Broad Institute Genomics Platform"/>
            <consortium name="The Broad Institute Genome Sequencing Center for Infectious Disease"/>
            <person name="Wu L."/>
            <person name="Ma J."/>
        </authorList>
    </citation>
    <scope>NUCLEOTIDE SEQUENCE [LARGE SCALE GENOMIC DNA]</scope>
    <source>
        <strain evidence="3">CCM 7480</strain>
    </source>
</reference>
<sequence length="58" mass="6565">MTKKIGNKHIAQHRGKQERQEIRRANIAREAVKQAAARAKYRNQVKNQPPMNLSASAA</sequence>
<feature type="region of interest" description="Disordered" evidence="1">
    <location>
        <begin position="1"/>
        <end position="21"/>
    </location>
</feature>
<name>A0ABV7PFK4_9BURK</name>
<gene>
    <name evidence="2" type="ORF">ACFOPH_03345</name>
</gene>
<dbReference type="Proteomes" id="UP001595665">
    <property type="component" value="Unassembled WGS sequence"/>
</dbReference>
<accession>A0ABV7PFK4</accession>
<evidence type="ECO:0000313" key="3">
    <source>
        <dbReference type="Proteomes" id="UP001595665"/>
    </source>
</evidence>
<evidence type="ECO:0000256" key="1">
    <source>
        <dbReference type="SAM" id="MobiDB-lite"/>
    </source>
</evidence>
<dbReference type="RefSeq" id="WP_312548272.1">
    <property type="nucleotide sequence ID" value="NZ_JBHRVV010000001.1"/>
</dbReference>
<evidence type="ECO:0000313" key="2">
    <source>
        <dbReference type="EMBL" id="MFC3457287.1"/>
    </source>
</evidence>
<organism evidence="2 3">
    <name type="scientific">Massilia haematophila</name>
    <dbReference type="NCBI Taxonomy" id="457923"/>
    <lineage>
        <taxon>Bacteria</taxon>
        <taxon>Pseudomonadati</taxon>
        <taxon>Pseudomonadota</taxon>
        <taxon>Betaproteobacteria</taxon>
        <taxon>Burkholderiales</taxon>
        <taxon>Oxalobacteraceae</taxon>
        <taxon>Telluria group</taxon>
        <taxon>Massilia</taxon>
    </lineage>
</organism>
<protein>
    <submittedName>
        <fullName evidence="2">Uncharacterized protein</fullName>
    </submittedName>
</protein>
<comment type="caution">
    <text evidence="2">The sequence shown here is derived from an EMBL/GenBank/DDBJ whole genome shotgun (WGS) entry which is preliminary data.</text>
</comment>